<reference evidence="1 2" key="1">
    <citation type="submission" date="2024-05" db="EMBL/GenBank/DDBJ databases">
        <title>Genome sequencing and assembly of Indian major carp, Cirrhinus mrigala (Hamilton, 1822).</title>
        <authorList>
            <person name="Mohindra V."/>
            <person name="Chowdhury L.M."/>
            <person name="Lal K."/>
            <person name="Jena J.K."/>
        </authorList>
    </citation>
    <scope>NUCLEOTIDE SEQUENCE [LARGE SCALE GENOMIC DNA]</scope>
    <source>
        <strain evidence="1">CM1030</strain>
        <tissue evidence="1">Blood</tissue>
    </source>
</reference>
<proteinExistence type="predicted"/>
<dbReference type="Proteomes" id="UP001529510">
    <property type="component" value="Unassembled WGS sequence"/>
</dbReference>
<dbReference type="PANTHER" id="PTHR23317:SF77">
    <property type="entry name" value="DEDICATOR OF CYTOKINESIS PROTEIN 9"/>
    <property type="match status" value="1"/>
</dbReference>
<protein>
    <submittedName>
        <fullName evidence="1">Uncharacterized protein</fullName>
    </submittedName>
</protein>
<comment type="caution">
    <text evidence="1">The sequence shown here is derived from an EMBL/GenBank/DDBJ whole genome shotgun (WGS) entry which is preliminary data.</text>
</comment>
<feature type="non-terminal residue" evidence="1">
    <location>
        <position position="58"/>
    </location>
</feature>
<organism evidence="1 2">
    <name type="scientific">Cirrhinus mrigala</name>
    <name type="common">Mrigala</name>
    <dbReference type="NCBI Taxonomy" id="683832"/>
    <lineage>
        <taxon>Eukaryota</taxon>
        <taxon>Metazoa</taxon>
        <taxon>Chordata</taxon>
        <taxon>Craniata</taxon>
        <taxon>Vertebrata</taxon>
        <taxon>Euteleostomi</taxon>
        <taxon>Actinopterygii</taxon>
        <taxon>Neopterygii</taxon>
        <taxon>Teleostei</taxon>
        <taxon>Ostariophysi</taxon>
        <taxon>Cypriniformes</taxon>
        <taxon>Cyprinidae</taxon>
        <taxon>Labeoninae</taxon>
        <taxon>Labeonini</taxon>
        <taxon>Cirrhinus</taxon>
    </lineage>
</organism>
<dbReference type="PANTHER" id="PTHR23317">
    <property type="entry name" value="DEDICATOR OF CYTOKINESIS DOCK"/>
    <property type="match status" value="1"/>
</dbReference>
<dbReference type="EMBL" id="JAMKFB020000006">
    <property type="protein sequence ID" value="KAL0190647.1"/>
    <property type="molecule type" value="Genomic_DNA"/>
</dbReference>
<accession>A0ABD0QY17</accession>
<dbReference type="AlphaFoldDB" id="A0ABD0QY17"/>
<name>A0ABD0QY17_CIRMR</name>
<evidence type="ECO:0000313" key="1">
    <source>
        <dbReference type="EMBL" id="KAL0190647.1"/>
    </source>
</evidence>
<sequence length="58" mass="6678">MACSRLGQYRMPFAWAARPVFKDASGTLDKSARFSALYRQDSNKLSEEDLFKLLADFR</sequence>
<gene>
    <name evidence="1" type="ORF">M9458_013345</name>
</gene>
<evidence type="ECO:0000313" key="2">
    <source>
        <dbReference type="Proteomes" id="UP001529510"/>
    </source>
</evidence>
<dbReference type="InterPro" id="IPR026791">
    <property type="entry name" value="DOCK"/>
</dbReference>
<keyword evidence="2" id="KW-1185">Reference proteome</keyword>